<name>A0A328D4E0_9ASTE</name>
<comment type="caution">
    <text evidence="2">The sequence shown here is derived from an EMBL/GenBank/DDBJ whole genome shotgun (WGS) entry which is preliminary data.</text>
</comment>
<gene>
    <name evidence="2" type="ORF">DM860_002782</name>
</gene>
<evidence type="ECO:0000313" key="3">
    <source>
        <dbReference type="Proteomes" id="UP000249390"/>
    </source>
</evidence>
<keyword evidence="3" id="KW-1185">Reference proteome</keyword>
<feature type="compositionally biased region" description="Basic and acidic residues" evidence="1">
    <location>
        <begin position="69"/>
        <end position="85"/>
    </location>
</feature>
<evidence type="ECO:0000313" key="2">
    <source>
        <dbReference type="EMBL" id="RAL39249.1"/>
    </source>
</evidence>
<organism evidence="2 3">
    <name type="scientific">Cuscuta australis</name>
    <dbReference type="NCBI Taxonomy" id="267555"/>
    <lineage>
        <taxon>Eukaryota</taxon>
        <taxon>Viridiplantae</taxon>
        <taxon>Streptophyta</taxon>
        <taxon>Embryophyta</taxon>
        <taxon>Tracheophyta</taxon>
        <taxon>Spermatophyta</taxon>
        <taxon>Magnoliopsida</taxon>
        <taxon>eudicotyledons</taxon>
        <taxon>Gunneridae</taxon>
        <taxon>Pentapetalae</taxon>
        <taxon>asterids</taxon>
        <taxon>lamiids</taxon>
        <taxon>Solanales</taxon>
        <taxon>Convolvulaceae</taxon>
        <taxon>Cuscuteae</taxon>
        <taxon>Cuscuta</taxon>
        <taxon>Cuscuta subgen. Grammica</taxon>
        <taxon>Cuscuta sect. Cleistogrammica</taxon>
    </lineage>
</organism>
<dbReference type="AlphaFoldDB" id="A0A328D4E0"/>
<dbReference type="EMBL" id="NQVE01000200">
    <property type="protein sequence ID" value="RAL39249.1"/>
    <property type="molecule type" value="Genomic_DNA"/>
</dbReference>
<proteinExistence type="predicted"/>
<dbReference type="Proteomes" id="UP000249390">
    <property type="component" value="Unassembled WGS sequence"/>
</dbReference>
<feature type="region of interest" description="Disordered" evidence="1">
    <location>
        <begin position="135"/>
        <end position="170"/>
    </location>
</feature>
<reference evidence="2 3" key="1">
    <citation type="submission" date="2018-06" db="EMBL/GenBank/DDBJ databases">
        <title>The Genome of Cuscuta australis (Dodder) Provides Insight into the Evolution of Plant Parasitism.</title>
        <authorList>
            <person name="Liu H."/>
        </authorList>
    </citation>
    <scope>NUCLEOTIDE SEQUENCE [LARGE SCALE GENOMIC DNA]</scope>
    <source>
        <strain evidence="3">cv. Yunnan</strain>
        <tissue evidence="2">Vines</tissue>
    </source>
</reference>
<protein>
    <submittedName>
        <fullName evidence="2">Uncharacterized protein</fullName>
    </submittedName>
</protein>
<evidence type="ECO:0000256" key="1">
    <source>
        <dbReference type="SAM" id="MobiDB-lite"/>
    </source>
</evidence>
<accession>A0A328D4E0</accession>
<sequence length="170" mass="19403">MYEMDELRIQNGCCGINDLEVANIDAGFEVPHEFTQCSFMELLSFNLYNQCQNDNGDGVGNDESEERLDDVQEVDKNGKVGKENSDQPIEAEEGTPDFLFEDLELSDEEGLFDDTDDRRCNKVKLTLLKKKEMELRDKKDKKKKNGVDTEEQTTRGLPLEMNLSLNHGQT</sequence>
<feature type="region of interest" description="Disordered" evidence="1">
    <location>
        <begin position="56"/>
        <end position="96"/>
    </location>
</feature>